<evidence type="ECO:0000259" key="11">
    <source>
        <dbReference type="PROSITE" id="PS50893"/>
    </source>
</evidence>
<keyword evidence="8 10" id="KW-0472">Membrane</keyword>
<dbReference type="GO" id="GO:0005524">
    <property type="term" value="F:ATP binding"/>
    <property type="evidence" value="ECO:0007669"/>
    <property type="project" value="UniProtKB-KW"/>
</dbReference>
<dbReference type="FunFam" id="1.20.1560.10:FF:000010">
    <property type="entry name" value="Multidrug resistance-associated ABC transporter"/>
    <property type="match status" value="1"/>
</dbReference>
<feature type="domain" description="ABC transmembrane type-1" evidence="12">
    <location>
        <begin position="113"/>
        <end position="414"/>
    </location>
</feature>
<feature type="transmembrane region" description="Helical" evidence="10">
    <location>
        <begin position="357"/>
        <end position="378"/>
    </location>
</feature>
<dbReference type="InterPro" id="IPR003593">
    <property type="entry name" value="AAA+_ATPase"/>
</dbReference>
<dbReference type="SUPFAM" id="SSF90123">
    <property type="entry name" value="ABC transporter transmembrane region"/>
    <property type="match status" value="2"/>
</dbReference>
<dbReference type="CDD" id="cd03250">
    <property type="entry name" value="ABCC_MRP_domain1"/>
    <property type="match status" value="1"/>
</dbReference>
<dbReference type="CDD" id="cd03244">
    <property type="entry name" value="ABCC_MRP_domain2"/>
    <property type="match status" value="1"/>
</dbReference>
<dbReference type="FunFam" id="3.40.50.300:FF:000997">
    <property type="entry name" value="Multidrug resistance-associated protein 1"/>
    <property type="match status" value="1"/>
</dbReference>
<evidence type="ECO:0000313" key="14">
    <source>
        <dbReference type="Proteomes" id="UP000305067"/>
    </source>
</evidence>
<organism evidence="13 14">
    <name type="scientific">Pterulicium gracile</name>
    <dbReference type="NCBI Taxonomy" id="1884261"/>
    <lineage>
        <taxon>Eukaryota</taxon>
        <taxon>Fungi</taxon>
        <taxon>Dikarya</taxon>
        <taxon>Basidiomycota</taxon>
        <taxon>Agaricomycotina</taxon>
        <taxon>Agaricomycetes</taxon>
        <taxon>Agaricomycetidae</taxon>
        <taxon>Agaricales</taxon>
        <taxon>Pleurotineae</taxon>
        <taxon>Pterulaceae</taxon>
        <taxon>Pterulicium</taxon>
    </lineage>
</organism>
<evidence type="ECO:0000256" key="1">
    <source>
        <dbReference type="ARBA" id="ARBA00004141"/>
    </source>
</evidence>
<dbReference type="STRING" id="1884261.A0A5C3QBJ2"/>
<evidence type="ECO:0000256" key="6">
    <source>
        <dbReference type="ARBA" id="ARBA00022840"/>
    </source>
</evidence>
<evidence type="ECO:0000259" key="12">
    <source>
        <dbReference type="PROSITE" id="PS50929"/>
    </source>
</evidence>
<feature type="transmembrane region" description="Helical" evidence="10">
    <location>
        <begin position="840"/>
        <end position="864"/>
    </location>
</feature>
<dbReference type="InterPro" id="IPR017871">
    <property type="entry name" value="ABC_transporter-like_CS"/>
</dbReference>
<dbReference type="SMART" id="SM00382">
    <property type="entry name" value="AAA"/>
    <property type="match status" value="2"/>
</dbReference>
<dbReference type="PROSITE" id="PS50929">
    <property type="entry name" value="ABC_TM1F"/>
    <property type="match status" value="2"/>
</dbReference>
<dbReference type="Gene3D" id="1.20.1560.10">
    <property type="entry name" value="ABC transporter type 1, transmembrane domain"/>
    <property type="match status" value="2"/>
</dbReference>
<sequence length="1435" mass="157952">MPKFLHPPPAPPAFGQGKIVPEVNASPISKLLFNWLNPFLQVGYSRPLEKDDLWDLQEQRHTQFLTDQLETSFFTRVEPEKRPPHLRNTLPEQAHYDQSLWKALYQNFRMRWLLGGLLFLVGGVLTTTSPLVTRELLQWLSESYYYNQLNEEERAAAAELGFSEPRGIGFGIGMAFSLFAMAQVGSLTDHHGMLVSMANGLYVRAGVIGNIFRKSLRLSGKARVDHSIGQITTMISTDATRLDTFAALMNYIWIAPIQIAICIGLLIHNLGVSALVGLGVLTFSFPIQTIFIVIIMEQRKKGVKITDSKIRLVTEVLQGIRLIKLFAWEEFYKQQIIHLRTREVATLKKVMVANASLMAMFTFAPVLAATLSFVTYSLLGNDLNVAIVFSSLQLINTIQFPLILLPVSLSAFADATVAFKRISAFLLADELQERPKGLPSTAPDLMSTDVESSFDEGKADDVQDAKAVDSLANSGLAAVINGSFSWEVAGKIEGKFDKAKVAELSEEEKKKKAEEDKAKAEEEKAKAKAAKAAKKKQAKKSAEEGLPVYNDEDPEKVKDMETALREETPFALENLHLKVPKGSFVTIVGRVGSGKSSALQALIGEMRKTSGEVVINGKIAYVPQTAWIRNMTLKENVLFGQEFDELRFAETVKACCLEPDLAALTHGAETEIGEKGINLSGGQKARVSLARAVYSQADISLLDDPLSAVDAYVGKYILENCLLNGPLATRTRVLVTHALHVLDKSDYIYVMDNGVVAEEGTYQELMARGSLLTRIMEEYGNVEESVDAAKQGRRTEAAEDDDDDAVKEKSGQAALMQEEERETGSVPLSMYKRYLKQGRGLFWLPLFLVLITVSQAFTVGNGIFLGIWTRNGVPGFGQKDYIGIYAGLGAGGTAATFFATWSFYYMCLQAAIAVFTKALGGVLRSPVSMFDTTPMGRIISRLSKDQDTLDTSLAETMFTLLYTVSSVFGTIFLVFYTFPLLGIIFVPLGLLYYGCLSYYRRSSVEVKRLDSLIRSQLYSTYSETLTGLATVRAYNMQASSIKSSEQGLDMQNKAYYMTVAIQRWLALRLDLFANTLNLGIGLFAAGYRHTVDPSKVGVVLTYSLSITYMLSEMVTQFATVEQHMNAVERVLVYSDLPAEGERSTKNDPPQDWPQRGEIDFKNVELGYREDLPLVLKQVSFSVKAGEKVGVVGRTGAGKSSLLQGLFRTVSLRGGSISIDEVDIATIGLDALRSKLALVPQDNVLFLGTLRENIDPMGTRTDAELISVLQRCWLLPEAGKSDPVAEAKFDLNATVGDEGSNYSAGEKQLLALARALVKNSRIIVLDEATSSVDVETDAKIQRTIQIEFSSSTLICIAHRLNTVAYYDRVLVMDAGNVAEFDTVLNLFDNSASIFRSLCDEAGLSRADILRIRSQNVQLVAGSTYTAAPEVDTSLVA</sequence>
<dbReference type="SUPFAM" id="SSF52540">
    <property type="entry name" value="P-loop containing nucleoside triphosphate hydrolases"/>
    <property type="match status" value="2"/>
</dbReference>
<dbReference type="Pfam" id="PF00664">
    <property type="entry name" value="ABC_membrane"/>
    <property type="match status" value="2"/>
</dbReference>
<keyword evidence="7 10" id="KW-1133">Transmembrane helix</keyword>
<dbReference type="Proteomes" id="UP000305067">
    <property type="component" value="Unassembled WGS sequence"/>
</dbReference>
<dbReference type="PANTHER" id="PTHR24223">
    <property type="entry name" value="ATP-BINDING CASSETTE SUB-FAMILY C"/>
    <property type="match status" value="1"/>
</dbReference>
<comment type="similarity">
    <text evidence="2">Belongs to the ABC transporter superfamily. ABCC family. Conjugate transporter (TC 3.A.1.208) subfamily.</text>
</comment>
<feature type="transmembrane region" description="Helical" evidence="10">
    <location>
        <begin position="884"/>
        <end position="907"/>
    </location>
</feature>
<proteinExistence type="inferred from homology"/>
<evidence type="ECO:0000256" key="10">
    <source>
        <dbReference type="SAM" id="Phobius"/>
    </source>
</evidence>
<accession>A0A5C3QBJ2</accession>
<keyword evidence="5" id="KW-0547">Nucleotide-binding</keyword>
<name>A0A5C3QBJ2_9AGAR</name>
<dbReference type="GO" id="GO:0140359">
    <property type="term" value="F:ABC-type transporter activity"/>
    <property type="evidence" value="ECO:0007669"/>
    <property type="project" value="InterPro"/>
</dbReference>
<reference evidence="13 14" key="1">
    <citation type="journal article" date="2019" name="Nat. Ecol. Evol.">
        <title>Megaphylogeny resolves global patterns of mushroom evolution.</title>
        <authorList>
            <person name="Varga T."/>
            <person name="Krizsan K."/>
            <person name="Foldi C."/>
            <person name="Dima B."/>
            <person name="Sanchez-Garcia M."/>
            <person name="Sanchez-Ramirez S."/>
            <person name="Szollosi G.J."/>
            <person name="Szarkandi J.G."/>
            <person name="Papp V."/>
            <person name="Albert L."/>
            <person name="Andreopoulos W."/>
            <person name="Angelini C."/>
            <person name="Antonin V."/>
            <person name="Barry K.W."/>
            <person name="Bougher N.L."/>
            <person name="Buchanan P."/>
            <person name="Buyck B."/>
            <person name="Bense V."/>
            <person name="Catcheside P."/>
            <person name="Chovatia M."/>
            <person name="Cooper J."/>
            <person name="Damon W."/>
            <person name="Desjardin D."/>
            <person name="Finy P."/>
            <person name="Geml J."/>
            <person name="Haridas S."/>
            <person name="Hughes K."/>
            <person name="Justo A."/>
            <person name="Karasinski D."/>
            <person name="Kautmanova I."/>
            <person name="Kiss B."/>
            <person name="Kocsube S."/>
            <person name="Kotiranta H."/>
            <person name="LaButti K.M."/>
            <person name="Lechner B.E."/>
            <person name="Liimatainen K."/>
            <person name="Lipzen A."/>
            <person name="Lukacs Z."/>
            <person name="Mihaltcheva S."/>
            <person name="Morgado L.N."/>
            <person name="Niskanen T."/>
            <person name="Noordeloos M.E."/>
            <person name="Ohm R.A."/>
            <person name="Ortiz-Santana B."/>
            <person name="Ovrebo C."/>
            <person name="Racz N."/>
            <person name="Riley R."/>
            <person name="Savchenko A."/>
            <person name="Shiryaev A."/>
            <person name="Soop K."/>
            <person name="Spirin V."/>
            <person name="Szebenyi C."/>
            <person name="Tomsovsky M."/>
            <person name="Tulloss R.E."/>
            <person name="Uehling J."/>
            <person name="Grigoriev I.V."/>
            <person name="Vagvolgyi C."/>
            <person name="Papp T."/>
            <person name="Martin F.M."/>
            <person name="Miettinen O."/>
            <person name="Hibbett D.S."/>
            <person name="Nagy L.G."/>
        </authorList>
    </citation>
    <scope>NUCLEOTIDE SEQUENCE [LARGE SCALE GENOMIC DNA]</scope>
    <source>
        <strain evidence="13 14">CBS 309.79</strain>
    </source>
</reference>
<keyword evidence="3" id="KW-0813">Transport</keyword>
<keyword evidence="14" id="KW-1185">Reference proteome</keyword>
<comment type="subcellular location">
    <subcellularLocation>
        <location evidence="1">Membrane</location>
        <topology evidence="1">Multi-pass membrane protein</topology>
    </subcellularLocation>
</comment>
<dbReference type="PROSITE" id="PS50893">
    <property type="entry name" value="ABC_TRANSPORTER_2"/>
    <property type="match status" value="2"/>
</dbReference>
<dbReference type="PANTHER" id="PTHR24223:SF456">
    <property type="entry name" value="MULTIDRUG RESISTANCE-ASSOCIATED PROTEIN LETHAL(2)03659"/>
    <property type="match status" value="1"/>
</dbReference>
<dbReference type="InterPro" id="IPR027417">
    <property type="entry name" value="P-loop_NTPase"/>
</dbReference>
<dbReference type="FunFam" id="3.40.50.300:FF:000565">
    <property type="entry name" value="ABC bile acid transporter"/>
    <property type="match status" value="1"/>
</dbReference>
<dbReference type="InterPro" id="IPR011527">
    <property type="entry name" value="ABC1_TM_dom"/>
</dbReference>
<dbReference type="CDD" id="cd18597">
    <property type="entry name" value="ABC_6TM_YOR1_D1_like"/>
    <property type="match status" value="1"/>
</dbReference>
<feature type="region of interest" description="Disordered" evidence="9">
    <location>
        <begin position="528"/>
        <end position="552"/>
    </location>
</feature>
<dbReference type="PROSITE" id="PS00211">
    <property type="entry name" value="ABC_TRANSPORTER_1"/>
    <property type="match status" value="2"/>
</dbReference>
<dbReference type="OrthoDB" id="6500128at2759"/>
<keyword evidence="6" id="KW-0067">ATP-binding</keyword>
<feature type="transmembrane region" description="Helical" evidence="10">
    <location>
        <begin position="274"/>
        <end position="295"/>
    </location>
</feature>
<dbReference type="GO" id="GO:0016020">
    <property type="term" value="C:membrane"/>
    <property type="evidence" value="ECO:0007669"/>
    <property type="project" value="UniProtKB-SubCell"/>
</dbReference>
<keyword evidence="4 10" id="KW-0812">Transmembrane</keyword>
<evidence type="ECO:0000256" key="5">
    <source>
        <dbReference type="ARBA" id="ARBA00022741"/>
    </source>
</evidence>
<evidence type="ECO:0000313" key="13">
    <source>
        <dbReference type="EMBL" id="TFK99392.1"/>
    </source>
</evidence>
<dbReference type="InterPro" id="IPR036640">
    <property type="entry name" value="ABC1_TM_sf"/>
</dbReference>
<evidence type="ECO:0000256" key="4">
    <source>
        <dbReference type="ARBA" id="ARBA00022692"/>
    </source>
</evidence>
<evidence type="ECO:0000256" key="3">
    <source>
        <dbReference type="ARBA" id="ARBA00022448"/>
    </source>
</evidence>
<evidence type="ECO:0000256" key="8">
    <source>
        <dbReference type="ARBA" id="ARBA00023136"/>
    </source>
</evidence>
<dbReference type="Pfam" id="PF00005">
    <property type="entry name" value="ABC_tran"/>
    <property type="match status" value="2"/>
</dbReference>
<feature type="transmembrane region" description="Helical" evidence="10">
    <location>
        <begin position="398"/>
        <end position="419"/>
    </location>
</feature>
<dbReference type="Gene3D" id="3.40.50.300">
    <property type="entry name" value="P-loop containing nucleotide triphosphate hydrolases"/>
    <property type="match status" value="2"/>
</dbReference>
<feature type="domain" description="ABC transporter" evidence="11">
    <location>
        <begin position="555"/>
        <end position="778"/>
    </location>
</feature>
<feature type="transmembrane region" description="Helical" evidence="10">
    <location>
        <begin position="251"/>
        <end position="268"/>
    </location>
</feature>
<evidence type="ECO:0000256" key="2">
    <source>
        <dbReference type="ARBA" id="ARBA00009726"/>
    </source>
</evidence>
<feature type="transmembrane region" description="Helical" evidence="10">
    <location>
        <begin position="112"/>
        <end position="132"/>
    </location>
</feature>
<dbReference type="InterPro" id="IPR003439">
    <property type="entry name" value="ABC_transporter-like_ATP-bd"/>
</dbReference>
<gene>
    <name evidence="13" type="ORF">BDV98DRAFT_606233</name>
</gene>
<feature type="compositionally biased region" description="Basic residues" evidence="9">
    <location>
        <begin position="528"/>
        <end position="539"/>
    </location>
</feature>
<dbReference type="EMBL" id="ML178834">
    <property type="protein sequence ID" value="TFK99392.1"/>
    <property type="molecule type" value="Genomic_DNA"/>
</dbReference>
<evidence type="ECO:0000256" key="9">
    <source>
        <dbReference type="SAM" id="MobiDB-lite"/>
    </source>
</evidence>
<feature type="transmembrane region" description="Helical" evidence="10">
    <location>
        <begin position="168"/>
        <end position="187"/>
    </location>
</feature>
<feature type="domain" description="ABC transporter" evidence="11">
    <location>
        <begin position="1158"/>
        <end position="1398"/>
    </location>
</feature>
<dbReference type="FunFam" id="1.20.1560.10:FF:000006">
    <property type="entry name" value="ATP-binding cassette, sub-family C (CFTR/MRP), member 9"/>
    <property type="match status" value="1"/>
</dbReference>
<protein>
    <submittedName>
        <fullName evidence="13">ATP-dependent bile acid permease</fullName>
    </submittedName>
</protein>
<dbReference type="GO" id="GO:0016887">
    <property type="term" value="F:ATP hydrolysis activity"/>
    <property type="evidence" value="ECO:0007669"/>
    <property type="project" value="InterPro"/>
</dbReference>
<dbReference type="InterPro" id="IPR050173">
    <property type="entry name" value="ABC_transporter_C-like"/>
</dbReference>
<evidence type="ECO:0000256" key="7">
    <source>
        <dbReference type="ARBA" id="ARBA00022989"/>
    </source>
</evidence>
<feature type="domain" description="ABC transmembrane type-1" evidence="12">
    <location>
        <begin position="846"/>
        <end position="1122"/>
    </location>
</feature>
<dbReference type="CDD" id="cd18606">
    <property type="entry name" value="ABC_6TM_YOR1_D2_like"/>
    <property type="match status" value="1"/>
</dbReference>